<reference evidence="1" key="1">
    <citation type="submission" date="2020-06" db="EMBL/GenBank/DDBJ databases">
        <authorList>
            <person name="Li T."/>
            <person name="Hu X."/>
            <person name="Zhang T."/>
            <person name="Song X."/>
            <person name="Zhang H."/>
            <person name="Dai N."/>
            <person name="Sheng W."/>
            <person name="Hou X."/>
            <person name="Wei L."/>
        </authorList>
    </citation>
    <scope>NUCLEOTIDE SEQUENCE</scope>
    <source>
        <strain evidence="1">G01</strain>
        <tissue evidence="1">Leaf</tissue>
    </source>
</reference>
<comment type="caution">
    <text evidence="1">The sequence shown here is derived from an EMBL/GenBank/DDBJ whole genome shotgun (WGS) entry which is preliminary data.</text>
</comment>
<gene>
    <name evidence="1" type="ORF">Sangu_2148600</name>
</gene>
<evidence type="ECO:0000313" key="1">
    <source>
        <dbReference type="EMBL" id="KAL0317343.1"/>
    </source>
</evidence>
<accession>A0AAW2LEG7</accession>
<protein>
    <submittedName>
        <fullName evidence="1">Uncharacterized protein</fullName>
    </submittedName>
</protein>
<dbReference type="EMBL" id="JACGWK010000014">
    <property type="protein sequence ID" value="KAL0317343.1"/>
    <property type="molecule type" value="Genomic_DNA"/>
</dbReference>
<organism evidence="1">
    <name type="scientific">Sesamum angustifolium</name>
    <dbReference type="NCBI Taxonomy" id="2727405"/>
    <lineage>
        <taxon>Eukaryota</taxon>
        <taxon>Viridiplantae</taxon>
        <taxon>Streptophyta</taxon>
        <taxon>Embryophyta</taxon>
        <taxon>Tracheophyta</taxon>
        <taxon>Spermatophyta</taxon>
        <taxon>Magnoliopsida</taxon>
        <taxon>eudicotyledons</taxon>
        <taxon>Gunneridae</taxon>
        <taxon>Pentapetalae</taxon>
        <taxon>asterids</taxon>
        <taxon>lamiids</taxon>
        <taxon>Lamiales</taxon>
        <taxon>Pedaliaceae</taxon>
        <taxon>Sesamum</taxon>
    </lineage>
</organism>
<proteinExistence type="predicted"/>
<dbReference type="PANTHER" id="PTHR35046:SF9">
    <property type="entry name" value="RNA-DIRECTED DNA POLYMERASE"/>
    <property type="match status" value="1"/>
</dbReference>
<dbReference type="AlphaFoldDB" id="A0AAW2LEG7"/>
<dbReference type="PANTHER" id="PTHR35046">
    <property type="entry name" value="ZINC KNUCKLE (CCHC-TYPE) FAMILY PROTEIN"/>
    <property type="match status" value="1"/>
</dbReference>
<reference evidence="1" key="2">
    <citation type="journal article" date="2024" name="Plant">
        <title>Genomic evolution and insights into agronomic trait innovations of Sesamum species.</title>
        <authorList>
            <person name="Miao H."/>
            <person name="Wang L."/>
            <person name="Qu L."/>
            <person name="Liu H."/>
            <person name="Sun Y."/>
            <person name="Le M."/>
            <person name="Wang Q."/>
            <person name="Wei S."/>
            <person name="Zheng Y."/>
            <person name="Lin W."/>
            <person name="Duan Y."/>
            <person name="Cao H."/>
            <person name="Xiong S."/>
            <person name="Wang X."/>
            <person name="Wei L."/>
            <person name="Li C."/>
            <person name="Ma Q."/>
            <person name="Ju M."/>
            <person name="Zhao R."/>
            <person name="Li G."/>
            <person name="Mu C."/>
            <person name="Tian Q."/>
            <person name="Mei H."/>
            <person name="Zhang T."/>
            <person name="Gao T."/>
            <person name="Zhang H."/>
        </authorList>
    </citation>
    <scope>NUCLEOTIDE SEQUENCE</scope>
    <source>
        <strain evidence="1">G01</strain>
    </source>
</reference>
<name>A0AAW2LEG7_9LAMI</name>
<sequence length="170" mass="19511">MAKKRNQGVVQASDDNNSGYTLQGGIDAFHRQALVSHFEKLLDHNLEGFHEILDQGPSDGEEYDDIRAMRVNRPRDRPRQPREEDGGLGGVEVTIPSFKGNSDLEAYLECSKIVDEYYKDMEISMVRTNIIKDNEETMTYFLDGLNRDIVVVVERHHYVELEEMTPIHQA</sequence>